<evidence type="ECO:0000256" key="8">
    <source>
        <dbReference type="ARBA" id="ARBA00022691"/>
    </source>
</evidence>
<dbReference type="Gene3D" id="3.30.70.1170">
    <property type="entry name" value="Sun protein, domain 3"/>
    <property type="match status" value="1"/>
</dbReference>
<dbReference type="Pfam" id="PF01029">
    <property type="entry name" value="NusB"/>
    <property type="match status" value="1"/>
</dbReference>
<dbReference type="GO" id="GO:0005737">
    <property type="term" value="C:cytoplasm"/>
    <property type="evidence" value="ECO:0007669"/>
    <property type="project" value="UniProtKB-SubCell"/>
</dbReference>
<dbReference type="FunFam" id="3.40.50.150:FF:000022">
    <property type="entry name" value="Ribosomal RNA small subunit methyltransferase B"/>
    <property type="match status" value="1"/>
</dbReference>
<dbReference type="NCBIfam" id="TIGR00446">
    <property type="entry name" value="nop2p"/>
    <property type="match status" value="1"/>
</dbReference>
<feature type="binding site" evidence="13">
    <location>
        <position position="307"/>
    </location>
    <ligand>
        <name>S-adenosyl-L-methionine</name>
        <dbReference type="ChEBI" id="CHEBI:59789"/>
    </ligand>
</feature>
<dbReference type="EC" id="2.1.1.176" evidence="3"/>
<gene>
    <name evidence="15" type="ORF">SAMN04244560_02337</name>
</gene>
<evidence type="ECO:0000256" key="7">
    <source>
        <dbReference type="ARBA" id="ARBA00022679"/>
    </source>
</evidence>
<feature type="active site" description="Nucleophile" evidence="13">
    <location>
        <position position="379"/>
    </location>
</feature>
<feature type="binding site" evidence="13">
    <location>
        <begin position="256"/>
        <end position="262"/>
    </location>
    <ligand>
        <name>S-adenosyl-L-methionine</name>
        <dbReference type="ChEBI" id="CHEBI:59789"/>
    </ligand>
</feature>
<dbReference type="Gene3D" id="1.10.940.10">
    <property type="entry name" value="NusB-like"/>
    <property type="match status" value="1"/>
</dbReference>
<dbReference type="Pfam" id="PF01189">
    <property type="entry name" value="Methyltr_RsmB-F"/>
    <property type="match status" value="1"/>
</dbReference>
<evidence type="ECO:0000259" key="14">
    <source>
        <dbReference type="PROSITE" id="PS51686"/>
    </source>
</evidence>
<dbReference type="InterPro" id="IPR029063">
    <property type="entry name" value="SAM-dependent_MTases_sf"/>
</dbReference>
<dbReference type="SUPFAM" id="SSF48013">
    <property type="entry name" value="NusB-like"/>
    <property type="match status" value="1"/>
</dbReference>
<dbReference type="PROSITE" id="PS51686">
    <property type="entry name" value="SAM_MT_RSMB_NOP"/>
    <property type="match status" value="1"/>
</dbReference>
<dbReference type="InterPro" id="IPR001678">
    <property type="entry name" value="MeTrfase_RsmB-F_NOP2_dom"/>
</dbReference>
<evidence type="ECO:0000256" key="10">
    <source>
        <dbReference type="ARBA" id="ARBA00030399"/>
    </source>
</evidence>
<keyword evidence="4" id="KW-0963">Cytoplasm</keyword>
<comment type="subcellular location">
    <subcellularLocation>
        <location evidence="2">Cytoplasm</location>
    </subcellularLocation>
</comment>
<keyword evidence="8 13" id="KW-0949">S-adenosyl-L-methionine</keyword>
<evidence type="ECO:0000313" key="16">
    <source>
        <dbReference type="Proteomes" id="UP000183404"/>
    </source>
</evidence>
<dbReference type="SUPFAM" id="SSF53335">
    <property type="entry name" value="S-adenosyl-L-methionine-dependent methyltransferases"/>
    <property type="match status" value="1"/>
</dbReference>
<dbReference type="Gene3D" id="3.40.50.150">
    <property type="entry name" value="Vaccinia Virus protein VP39"/>
    <property type="match status" value="1"/>
</dbReference>
<feature type="binding site" evidence="13">
    <location>
        <position position="280"/>
    </location>
    <ligand>
        <name>S-adenosyl-L-methionine</name>
        <dbReference type="ChEBI" id="CHEBI:59789"/>
    </ligand>
</feature>
<evidence type="ECO:0000256" key="13">
    <source>
        <dbReference type="PROSITE-ProRule" id="PRU01023"/>
    </source>
</evidence>
<dbReference type="InterPro" id="IPR035926">
    <property type="entry name" value="NusB-like_sf"/>
</dbReference>
<dbReference type="AlphaFoldDB" id="A0A1G7U5Q8"/>
<evidence type="ECO:0000256" key="4">
    <source>
        <dbReference type="ARBA" id="ARBA00022490"/>
    </source>
</evidence>
<dbReference type="InterPro" id="IPR006027">
    <property type="entry name" value="NusB_RsmB_TIM44"/>
</dbReference>
<keyword evidence="5" id="KW-0698">rRNA processing</keyword>
<keyword evidence="6 13" id="KW-0489">Methyltransferase</keyword>
<evidence type="ECO:0000256" key="12">
    <source>
        <dbReference type="ARBA" id="ARBA00047283"/>
    </source>
</evidence>
<proteinExistence type="inferred from homology"/>
<evidence type="ECO:0000256" key="5">
    <source>
        <dbReference type="ARBA" id="ARBA00022552"/>
    </source>
</evidence>
<dbReference type="InterPro" id="IPR049560">
    <property type="entry name" value="MeTrfase_RsmB-F_NOP2_cat"/>
</dbReference>
<dbReference type="NCBIfam" id="TIGR00563">
    <property type="entry name" value="rsmB"/>
    <property type="match status" value="1"/>
</dbReference>
<dbReference type="RefSeq" id="WP_003869221.1">
    <property type="nucleotide sequence ID" value="NZ_FNBS01000073.1"/>
</dbReference>
<dbReference type="GO" id="GO:0008649">
    <property type="term" value="F:rRNA methyltransferase activity"/>
    <property type="evidence" value="ECO:0007669"/>
    <property type="project" value="InterPro"/>
</dbReference>
<dbReference type="Proteomes" id="UP000183404">
    <property type="component" value="Unassembled WGS sequence"/>
</dbReference>
<evidence type="ECO:0000313" key="15">
    <source>
        <dbReference type="EMBL" id="SDG42718.1"/>
    </source>
</evidence>
<keyword evidence="9 13" id="KW-0694">RNA-binding</keyword>
<dbReference type="InterPro" id="IPR004573">
    <property type="entry name" value="rRNA_ssu_MeTfrase_B"/>
</dbReference>
<evidence type="ECO:0000256" key="11">
    <source>
        <dbReference type="ARBA" id="ARBA00031088"/>
    </source>
</evidence>
<dbReference type="PRINTS" id="PR02008">
    <property type="entry name" value="RCMTFAMILY"/>
</dbReference>
<organism evidence="15 16">
    <name type="scientific">Thermoanaerobacter thermohydrosulfuricus</name>
    <name type="common">Clostridium thermohydrosulfuricum</name>
    <dbReference type="NCBI Taxonomy" id="1516"/>
    <lineage>
        <taxon>Bacteria</taxon>
        <taxon>Bacillati</taxon>
        <taxon>Bacillota</taxon>
        <taxon>Clostridia</taxon>
        <taxon>Thermoanaerobacterales</taxon>
        <taxon>Thermoanaerobacteraceae</taxon>
        <taxon>Thermoanaerobacter</taxon>
    </lineage>
</organism>
<dbReference type="InterPro" id="IPR011023">
    <property type="entry name" value="Nop2p"/>
</dbReference>
<evidence type="ECO:0000256" key="2">
    <source>
        <dbReference type="ARBA" id="ARBA00004496"/>
    </source>
</evidence>
<name>A0A1G7U5Q8_THETY</name>
<feature type="binding site" evidence="13">
    <location>
        <position position="325"/>
    </location>
    <ligand>
        <name>S-adenosyl-L-methionine</name>
        <dbReference type="ChEBI" id="CHEBI:59789"/>
    </ligand>
</feature>
<protein>
    <recommendedName>
        <fullName evidence="3">16S rRNA (cytosine(967)-C(5))-methyltransferase</fullName>
        <ecNumber evidence="3">2.1.1.176</ecNumber>
    </recommendedName>
    <alternativeName>
        <fullName evidence="10">16S rRNA m5C967 methyltransferase</fullName>
    </alternativeName>
    <alternativeName>
        <fullName evidence="11">rRNA (cytosine-C(5)-)-methyltransferase RsmB</fullName>
    </alternativeName>
</protein>
<reference evidence="15 16" key="1">
    <citation type="submission" date="2016-10" db="EMBL/GenBank/DDBJ databases">
        <authorList>
            <person name="de Groot N.N."/>
        </authorList>
    </citation>
    <scope>NUCLEOTIDE SEQUENCE [LARGE SCALE GENOMIC DNA]</scope>
    <source>
        <strain evidence="15 16">DSM 569</strain>
    </source>
</reference>
<dbReference type="Pfam" id="PF22458">
    <property type="entry name" value="RsmF-B_ferredox"/>
    <property type="match status" value="1"/>
</dbReference>
<evidence type="ECO:0000256" key="9">
    <source>
        <dbReference type="ARBA" id="ARBA00022884"/>
    </source>
</evidence>
<feature type="domain" description="SAM-dependent MTase RsmB/NOP-type" evidence="14">
    <location>
        <begin position="167"/>
        <end position="443"/>
    </location>
</feature>
<evidence type="ECO:0000256" key="1">
    <source>
        <dbReference type="ARBA" id="ARBA00002724"/>
    </source>
</evidence>
<accession>A0A1G7U5Q8</accession>
<comment type="catalytic activity">
    <reaction evidence="12">
        <text>cytidine(967) in 16S rRNA + S-adenosyl-L-methionine = 5-methylcytidine(967) in 16S rRNA + S-adenosyl-L-homocysteine + H(+)</text>
        <dbReference type="Rhea" id="RHEA:42748"/>
        <dbReference type="Rhea" id="RHEA-COMP:10219"/>
        <dbReference type="Rhea" id="RHEA-COMP:10220"/>
        <dbReference type="ChEBI" id="CHEBI:15378"/>
        <dbReference type="ChEBI" id="CHEBI:57856"/>
        <dbReference type="ChEBI" id="CHEBI:59789"/>
        <dbReference type="ChEBI" id="CHEBI:74483"/>
        <dbReference type="ChEBI" id="CHEBI:82748"/>
        <dbReference type="EC" id="2.1.1.176"/>
    </reaction>
</comment>
<dbReference type="PANTHER" id="PTHR22807:SF53">
    <property type="entry name" value="RIBOSOMAL RNA SMALL SUBUNIT METHYLTRANSFERASE B-RELATED"/>
    <property type="match status" value="1"/>
</dbReference>
<dbReference type="PANTHER" id="PTHR22807">
    <property type="entry name" value="NOP2 YEAST -RELATED NOL1/NOP2/FMU SUN DOMAIN-CONTAINING"/>
    <property type="match status" value="1"/>
</dbReference>
<dbReference type="GO" id="GO:0006355">
    <property type="term" value="P:regulation of DNA-templated transcription"/>
    <property type="evidence" value="ECO:0007669"/>
    <property type="project" value="InterPro"/>
</dbReference>
<dbReference type="InterPro" id="IPR023267">
    <property type="entry name" value="RCMT"/>
</dbReference>
<dbReference type="GO" id="GO:0003723">
    <property type="term" value="F:RNA binding"/>
    <property type="evidence" value="ECO:0007669"/>
    <property type="project" value="UniProtKB-UniRule"/>
</dbReference>
<comment type="similarity">
    <text evidence="13">Belongs to the class I-like SAM-binding methyltransferase superfamily. RsmB/NOP family.</text>
</comment>
<dbReference type="NCBIfam" id="NF011494">
    <property type="entry name" value="PRK14902.1"/>
    <property type="match status" value="1"/>
</dbReference>
<evidence type="ECO:0000256" key="3">
    <source>
        <dbReference type="ARBA" id="ARBA00012140"/>
    </source>
</evidence>
<dbReference type="InterPro" id="IPR054728">
    <property type="entry name" value="RsmB-like_ferredoxin"/>
</dbReference>
<dbReference type="CDD" id="cd02440">
    <property type="entry name" value="AdoMet_MTases"/>
    <property type="match status" value="1"/>
</dbReference>
<sequence>MKPREIAYKILQEVLSKEAYANISFNKHLRSQELKEIDRGFTKELVFGVIERKYTLDFILSFFVKKAPDLKTMIFLEMGLYQLLYMDKVPSYAAINETVNIAKKVLGIKRANFINAVLRNYEREKEKVIFPDKERDLKQYLKVTYSYPDWIVERLLNNYDEEKAEALLKSLNERPEICYRVNTLKIDIEDLKRLLDSDGIVYKKGYYLEEALYIDIKNPERHQLYKEGLIYIQDEASMLVSKTLNPKEGDTVLDVCAAPGGKTTHIAQLMKNSGEVIAFDLHPHRLELIKENCKRLGITNVKTEVFDSTFVNEKYLEKADKVLADVPCTGIGIIRKKPDIKLKNYTRKEISELIEAQYKILDSSSKYVKKGGFLVYSTCTIGKEENQNVIMKFLKEHPDFKLVDIKAEMPSGLSIETDSLGYVQTTPLEHEIDGFFISKLKRIK</sequence>
<comment type="function">
    <text evidence="1">Specifically methylates the cytosine at position 967 (m5C967) of 16S rRNA.</text>
</comment>
<keyword evidence="7 13" id="KW-0808">Transferase</keyword>
<dbReference type="EMBL" id="FNBS01000073">
    <property type="protein sequence ID" value="SDG42718.1"/>
    <property type="molecule type" value="Genomic_DNA"/>
</dbReference>
<evidence type="ECO:0000256" key="6">
    <source>
        <dbReference type="ARBA" id="ARBA00022603"/>
    </source>
</evidence>